<keyword evidence="1" id="KW-0732">Signal</keyword>
<organism evidence="2 3">
    <name type="scientific">Clunio marinus</name>
    <dbReference type="NCBI Taxonomy" id="568069"/>
    <lineage>
        <taxon>Eukaryota</taxon>
        <taxon>Metazoa</taxon>
        <taxon>Ecdysozoa</taxon>
        <taxon>Arthropoda</taxon>
        <taxon>Hexapoda</taxon>
        <taxon>Insecta</taxon>
        <taxon>Pterygota</taxon>
        <taxon>Neoptera</taxon>
        <taxon>Endopterygota</taxon>
        <taxon>Diptera</taxon>
        <taxon>Nematocera</taxon>
        <taxon>Chironomoidea</taxon>
        <taxon>Chironomidae</taxon>
        <taxon>Clunio</taxon>
    </lineage>
</organism>
<name>A0A1J1J2L7_9DIPT</name>
<evidence type="ECO:0000256" key="1">
    <source>
        <dbReference type="SAM" id="SignalP"/>
    </source>
</evidence>
<dbReference type="AlphaFoldDB" id="A0A1J1J2L7"/>
<keyword evidence="3" id="KW-1185">Reference proteome</keyword>
<evidence type="ECO:0000313" key="2">
    <source>
        <dbReference type="EMBL" id="CRL06210.1"/>
    </source>
</evidence>
<feature type="signal peptide" evidence="1">
    <location>
        <begin position="1"/>
        <end position="16"/>
    </location>
</feature>
<dbReference type="EMBL" id="CVRI01000066">
    <property type="protein sequence ID" value="CRL06210.1"/>
    <property type="molecule type" value="Genomic_DNA"/>
</dbReference>
<dbReference type="Proteomes" id="UP000183832">
    <property type="component" value="Unassembled WGS sequence"/>
</dbReference>
<sequence length="67" mass="7485">MNEKLILKLLVHWILCQMLSDIAVVCSSGGIFNDLTTDVIRYAKAFDFQKAALMFRMSENATNVSAS</sequence>
<protein>
    <submittedName>
        <fullName evidence="2">CLUMA_CG018997, isoform A</fullName>
    </submittedName>
</protein>
<reference evidence="2 3" key="1">
    <citation type="submission" date="2015-04" db="EMBL/GenBank/DDBJ databases">
        <authorList>
            <person name="Syromyatnikov M.Y."/>
            <person name="Popov V.N."/>
        </authorList>
    </citation>
    <scope>NUCLEOTIDE SEQUENCE [LARGE SCALE GENOMIC DNA]</scope>
</reference>
<accession>A0A1J1J2L7</accession>
<proteinExistence type="predicted"/>
<gene>
    <name evidence="2" type="ORF">CLUMA_CG018997</name>
</gene>
<evidence type="ECO:0000313" key="3">
    <source>
        <dbReference type="Proteomes" id="UP000183832"/>
    </source>
</evidence>
<feature type="chain" id="PRO_5012520612" evidence="1">
    <location>
        <begin position="17"/>
        <end position="67"/>
    </location>
</feature>